<evidence type="ECO:0000313" key="2">
    <source>
        <dbReference type="Proteomes" id="UP001152795"/>
    </source>
</evidence>
<gene>
    <name evidence="1" type="ORF">PACLA_8A027916</name>
</gene>
<comment type="caution">
    <text evidence="1">The sequence shown here is derived from an EMBL/GenBank/DDBJ whole genome shotgun (WGS) entry which is preliminary data.</text>
</comment>
<sequence>QLTELDVKLKALRFRVNRSNEIIEKGERSAVERQRESIQTLVSTINCLKGSIEEAKFGQSESESDVEQWSQDIDARVATADQCCEKLYNFVKEIETKAKEQELISQDARATDFRAKA</sequence>
<keyword evidence="2" id="KW-1185">Reference proteome</keyword>
<evidence type="ECO:0000313" key="1">
    <source>
        <dbReference type="EMBL" id="CAB4027819.1"/>
    </source>
</evidence>
<protein>
    <submittedName>
        <fullName evidence="1">Uncharacterized protein</fullName>
    </submittedName>
</protein>
<feature type="non-terminal residue" evidence="1">
    <location>
        <position position="1"/>
    </location>
</feature>
<organism evidence="1 2">
    <name type="scientific">Paramuricea clavata</name>
    <name type="common">Red gorgonian</name>
    <name type="synonym">Violescent sea-whip</name>
    <dbReference type="NCBI Taxonomy" id="317549"/>
    <lineage>
        <taxon>Eukaryota</taxon>
        <taxon>Metazoa</taxon>
        <taxon>Cnidaria</taxon>
        <taxon>Anthozoa</taxon>
        <taxon>Octocorallia</taxon>
        <taxon>Malacalcyonacea</taxon>
        <taxon>Plexauridae</taxon>
        <taxon>Paramuricea</taxon>
    </lineage>
</organism>
<dbReference type="Proteomes" id="UP001152795">
    <property type="component" value="Unassembled WGS sequence"/>
</dbReference>
<proteinExistence type="predicted"/>
<dbReference type="EMBL" id="CACRXK020015037">
    <property type="protein sequence ID" value="CAB4027819.1"/>
    <property type="molecule type" value="Genomic_DNA"/>
</dbReference>
<reference evidence="1" key="1">
    <citation type="submission" date="2020-04" db="EMBL/GenBank/DDBJ databases">
        <authorList>
            <person name="Alioto T."/>
            <person name="Alioto T."/>
            <person name="Gomez Garrido J."/>
        </authorList>
    </citation>
    <scope>NUCLEOTIDE SEQUENCE</scope>
    <source>
        <strain evidence="1">A484AB</strain>
    </source>
</reference>
<accession>A0A6S7L5S6</accession>
<name>A0A6S7L5S6_PARCT</name>
<dbReference type="AlphaFoldDB" id="A0A6S7L5S6"/>